<keyword evidence="4 6" id="KW-1133">Transmembrane helix</keyword>
<dbReference type="SUPFAM" id="SSF103473">
    <property type="entry name" value="MFS general substrate transporter"/>
    <property type="match status" value="1"/>
</dbReference>
<evidence type="ECO:0000256" key="3">
    <source>
        <dbReference type="ARBA" id="ARBA00022692"/>
    </source>
</evidence>
<feature type="transmembrane region" description="Helical" evidence="6">
    <location>
        <begin position="162"/>
        <end position="182"/>
    </location>
</feature>
<keyword evidence="2" id="KW-1003">Cell membrane</keyword>
<feature type="transmembrane region" description="Helical" evidence="6">
    <location>
        <begin position="76"/>
        <end position="94"/>
    </location>
</feature>
<sequence>MKTYKRILIIIVFSQFCCTTLWFASNAVINQLISNFNLSHNALGHLTSAVNFGFIIGTLVYAIFNFADRFSPSRVFFVSAVIASLFNLACILDFNTLSTLLSYRFGTGFFLAGIYPVGMKIAADYSEAGLGKALGFLVGALVLGTASPHILNEFSSAFSWKLVFILTSILALLGGALMQFLVPNGPYRKPIAKTDVKAFITVFKNTDLRKAAFGYFGHMWELFGFWAFIPVMLVSFNTANPAAELNVPVLSFTIIAMGTIASIVGGYISEKKGVKNTALFALAASFLCCLLSPLFFRSQSVFAFVIFMCFWGMVVITDSPMFSTLVANSVSAKNKGTAITIVNCIGFAISIISIQITSLLIDLVSSSYVYMFLALGPLFGLLAFKIKKLNKQKV</sequence>
<feature type="transmembrane region" description="Helical" evidence="6">
    <location>
        <begin position="45"/>
        <end position="64"/>
    </location>
</feature>
<feature type="transmembrane region" description="Helical" evidence="6">
    <location>
        <begin position="7"/>
        <end position="25"/>
    </location>
</feature>
<dbReference type="Gene3D" id="1.20.1250.20">
    <property type="entry name" value="MFS general substrate transporter like domains"/>
    <property type="match status" value="1"/>
</dbReference>
<keyword evidence="9" id="KW-1185">Reference proteome</keyword>
<dbReference type="PANTHER" id="PTHR43124">
    <property type="entry name" value="PURINE EFFLUX PUMP PBUE"/>
    <property type="match status" value="1"/>
</dbReference>
<feature type="transmembrane region" description="Helical" evidence="6">
    <location>
        <begin position="245"/>
        <end position="267"/>
    </location>
</feature>
<comment type="subcellular location">
    <subcellularLocation>
        <location evidence="1">Cell membrane</location>
        <topology evidence="1">Multi-pass membrane protein</topology>
    </subcellularLocation>
</comment>
<evidence type="ECO:0000313" key="8">
    <source>
        <dbReference type="EMBL" id="GAA4237725.1"/>
    </source>
</evidence>
<dbReference type="InterPro" id="IPR050189">
    <property type="entry name" value="MFS_Efflux_Transporters"/>
</dbReference>
<evidence type="ECO:0000259" key="7">
    <source>
        <dbReference type="PROSITE" id="PS50850"/>
    </source>
</evidence>
<dbReference type="Proteomes" id="UP001501496">
    <property type="component" value="Unassembled WGS sequence"/>
</dbReference>
<dbReference type="InterPro" id="IPR036259">
    <property type="entry name" value="MFS_trans_sf"/>
</dbReference>
<feature type="transmembrane region" description="Helical" evidence="6">
    <location>
        <begin position="338"/>
        <end position="361"/>
    </location>
</feature>
<feature type="transmembrane region" description="Helical" evidence="6">
    <location>
        <begin position="279"/>
        <end position="296"/>
    </location>
</feature>
<name>A0ABP8CD27_9FLAO</name>
<keyword evidence="3 6" id="KW-0812">Transmembrane</keyword>
<reference evidence="9" key="1">
    <citation type="journal article" date="2019" name="Int. J. Syst. Evol. Microbiol.">
        <title>The Global Catalogue of Microorganisms (GCM) 10K type strain sequencing project: providing services to taxonomists for standard genome sequencing and annotation.</title>
        <authorList>
            <consortium name="The Broad Institute Genomics Platform"/>
            <consortium name="The Broad Institute Genome Sequencing Center for Infectious Disease"/>
            <person name="Wu L."/>
            <person name="Ma J."/>
        </authorList>
    </citation>
    <scope>NUCLEOTIDE SEQUENCE [LARGE SCALE GENOMIC DNA]</scope>
    <source>
        <strain evidence="9">JCM 17630</strain>
    </source>
</reference>
<feature type="transmembrane region" description="Helical" evidence="6">
    <location>
        <begin position="367"/>
        <end position="384"/>
    </location>
</feature>
<dbReference type="InterPro" id="IPR011701">
    <property type="entry name" value="MFS"/>
</dbReference>
<feature type="domain" description="Major facilitator superfamily (MFS) profile" evidence="7">
    <location>
        <begin position="1"/>
        <end position="392"/>
    </location>
</feature>
<keyword evidence="5 6" id="KW-0472">Membrane</keyword>
<organism evidence="8 9">
    <name type="scientific">Postechiella marina</name>
    <dbReference type="NCBI Taxonomy" id="943941"/>
    <lineage>
        <taxon>Bacteria</taxon>
        <taxon>Pseudomonadati</taxon>
        <taxon>Bacteroidota</taxon>
        <taxon>Flavobacteriia</taxon>
        <taxon>Flavobacteriales</taxon>
        <taxon>Flavobacteriaceae</taxon>
        <taxon>Postechiella</taxon>
    </lineage>
</organism>
<evidence type="ECO:0000256" key="4">
    <source>
        <dbReference type="ARBA" id="ARBA00022989"/>
    </source>
</evidence>
<dbReference type="RefSeq" id="WP_344788652.1">
    <property type="nucleotide sequence ID" value="NZ_BAABCA010000005.1"/>
</dbReference>
<dbReference type="PROSITE" id="PS50850">
    <property type="entry name" value="MFS"/>
    <property type="match status" value="1"/>
</dbReference>
<dbReference type="EMBL" id="BAABCA010000005">
    <property type="protein sequence ID" value="GAA4237725.1"/>
    <property type="molecule type" value="Genomic_DNA"/>
</dbReference>
<feature type="transmembrane region" description="Helical" evidence="6">
    <location>
        <begin position="302"/>
        <end position="326"/>
    </location>
</feature>
<feature type="transmembrane region" description="Helical" evidence="6">
    <location>
        <begin position="100"/>
        <end position="118"/>
    </location>
</feature>
<feature type="transmembrane region" description="Helical" evidence="6">
    <location>
        <begin position="219"/>
        <end position="239"/>
    </location>
</feature>
<comment type="caution">
    <text evidence="8">The sequence shown here is derived from an EMBL/GenBank/DDBJ whole genome shotgun (WGS) entry which is preliminary data.</text>
</comment>
<protein>
    <submittedName>
        <fullName evidence="8">MFS transporter</fullName>
    </submittedName>
</protein>
<dbReference type="Pfam" id="PF07690">
    <property type="entry name" value="MFS_1"/>
    <property type="match status" value="1"/>
</dbReference>
<dbReference type="InterPro" id="IPR020846">
    <property type="entry name" value="MFS_dom"/>
</dbReference>
<evidence type="ECO:0000313" key="9">
    <source>
        <dbReference type="Proteomes" id="UP001501496"/>
    </source>
</evidence>
<gene>
    <name evidence="8" type="ORF">GCM10022291_25450</name>
</gene>
<accession>A0ABP8CD27</accession>
<dbReference type="PANTHER" id="PTHR43124:SF3">
    <property type="entry name" value="CHLORAMPHENICOL EFFLUX PUMP RV0191"/>
    <property type="match status" value="1"/>
</dbReference>
<proteinExistence type="predicted"/>
<feature type="transmembrane region" description="Helical" evidence="6">
    <location>
        <begin position="130"/>
        <end position="150"/>
    </location>
</feature>
<evidence type="ECO:0000256" key="5">
    <source>
        <dbReference type="ARBA" id="ARBA00023136"/>
    </source>
</evidence>
<evidence type="ECO:0000256" key="2">
    <source>
        <dbReference type="ARBA" id="ARBA00022475"/>
    </source>
</evidence>
<evidence type="ECO:0000256" key="1">
    <source>
        <dbReference type="ARBA" id="ARBA00004651"/>
    </source>
</evidence>
<evidence type="ECO:0000256" key="6">
    <source>
        <dbReference type="SAM" id="Phobius"/>
    </source>
</evidence>